<dbReference type="EMBL" id="CAJMWT010000001">
    <property type="protein sequence ID" value="CAE6335724.1"/>
    <property type="molecule type" value="Genomic_DNA"/>
</dbReference>
<name>A0A8H2W7S7_9AGAM</name>
<dbReference type="InterPro" id="IPR011009">
    <property type="entry name" value="Kinase-like_dom_sf"/>
</dbReference>
<keyword evidence="1" id="KW-1133">Transmembrane helix</keyword>
<dbReference type="PROSITE" id="PS50011">
    <property type="entry name" value="PROTEIN_KINASE_DOM"/>
    <property type="match status" value="1"/>
</dbReference>
<dbReference type="PROSITE" id="PS00108">
    <property type="entry name" value="PROTEIN_KINASE_ST"/>
    <property type="match status" value="1"/>
</dbReference>
<organism evidence="3 4">
    <name type="scientific">Rhizoctonia solani</name>
    <dbReference type="NCBI Taxonomy" id="456999"/>
    <lineage>
        <taxon>Eukaryota</taxon>
        <taxon>Fungi</taxon>
        <taxon>Dikarya</taxon>
        <taxon>Basidiomycota</taxon>
        <taxon>Agaricomycotina</taxon>
        <taxon>Agaricomycetes</taxon>
        <taxon>Cantharellales</taxon>
        <taxon>Ceratobasidiaceae</taxon>
        <taxon>Rhizoctonia</taxon>
    </lineage>
</organism>
<dbReference type="PANTHER" id="PTHR44329">
    <property type="entry name" value="SERINE/THREONINE-PROTEIN KINASE TNNI3K-RELATED"/>
    <property type="match status" value="1"/>
</dbReference>
<keyword evidence="1" id="KW-0812">Transmembrane</keyword>
<dbReference type="GO" id="GO:0004674">
    <property type="term" value="F:protein serine/threonine kinase activity"/>
    <property type="evidence" value="ECO:0007669"/>
    <property type="project" value="TreeGrafter"/>
</dbReference>
<dbReference type="SMART" id="SM00220">
    <property type="entry name" value="S_TKc"/>
    <property type="match status" value="1"/>
</dbReference>
<feature type="domain" description="Protein kinase" evidence="2">
    <location>
        <begin position="41"/>
        <end position="311"/>
    </location>
</feature>
<protein>
    <recommendedName>
        <fullName evidence="2">Protein kinase domain-containing protein</fullName>
    </recommendedName>
</protein>
<keyword evidence="1" id="KW-0472">Membrane</keyword>
<dbReference type="Pfam" id="PF00069">
    <property type="entry name" value="Pkinase"/>
    <property type="match status" value="1"/>
</dbReference>
<comment type="caution">
    <text evidence="3">The sequence shown here is derived from an EMBL/GenBank/DDBJ whole genome shotgun (WGS) entry which is preliminary data.</text>
</comment>
<feature type="transmembrane region" description="Helical" evidence="1">
    <location>
        <begin position="354"/>
        <end position="376"/>
    </location>
</feature>
<reference evidence="3" key="1">
    <citation type="submission" date="2021-01" db="EMBL/GenBank/DDBJ databases">
        <authorList>
            <person name="Kaushik A."/>
        </authorList>
    </citation>
    <scope>NUCLEOTIDE SEQUENCE</scope>
    <source>
        <strain evidence="3">AG2-2IIIB</strain>
    </source>
</reference>
<dbReference type="OrthoDB" id="468at2759"/>
<dbReference type="SUPFAM" id="SSF56112">
    <property type="entry name" value="Protein kinase-like (PK-like)"/>
    <property type="match status" value="1"/>
</dbReference>
<dbReference type="InterPro" id="IPR008271">
    <property type="entry name" value="Ser/Thr_kinase_AS"/>
</dbReference>
<sequence>MSNSLSPGDFSDQRFARYENALEILANIRDTVGQLDPQWSQDSKDQEFQGGFGYIKKAVWNNRLIAVKFLRDRQDGCSQKQPFRREVMVWHKLNHPNILPLLGVVSSGDTYLGMASPYMENGPASGYVHRNPEANVLQILCDVAAGMAYLASQTPPIAHGDLKGANVLIDSSGRACICDFGLSRFIEDLKSADVSCSGTMRWMAPEQLIADTMMVSLSADIFSWGMLALELMTGTKPWSDIKNDYSVVPKVVSRLRPSRPHAHSKLCKLRKERPECVCLVEDDELWKLIQHCWEHDPDQRPNITELRAALLGITKRFSLTKSQIVEEDTDVQPYLPPLELPPITFTGFYLCAGYVHVLCAAMFVFLACFGCTWNWATAAS</sequence>
<evidence type="ECO:0000259" key="2">
    <source>
        <dbReference type="PROSITE" id="PS50011"/>
    </source>
</evidence>
<evidence type="ECO:0000313" key="4">
    <source>
        <dbReference type="Proteomes" id="UP000663843"/>
    </source>
</evidence>
<dbReference type="GO" id="GO:0005524">
    <property type="term" value="F:ATP binding"/>
    <property type="evidence" value="ECO:0007669"/>
    <property type="project" value="InterPro"/>
</dbReference>
<dbReference type="AlphaFoldDB" id="A0A8H2W7S7"/>
<dbReference type="Proteomes" id="UP000663843">
    <property type="component" value="Unassembled WGS sequence"/>
</dbReference>
<evidence type="ECO:0000313" key="3">
    <source>
        <dbReference type="EMBL" id="CAE6335724.1"/>
    </source>
</evidence>
<accession>A0A8H2W7S7</accession>
<dbReference type="InterPro" id="IPR000719">
    <property type="entry name" value="Prot_kinase_dom"/>
</dbReference>
<proteinExistence type="predicted"/>
<dbReference type="InterPro" id="IPR051681">
    <property type="entry name" value="Ser/Thr_Kinases-Pseudokinases"/>
</dbReference>
<evidence type="ECO:0000256" key="1">
    <source>
        <dbReference type="SAM" id="Phobius"/>
    </source>
</evidence>
<gene>
    <name evidence="3" type="ORF">RDB_LOCUS11</name>
</gene>
<dbReference type="Gene3D" id="1.10.510.10">
    <property type="entry name" value="Transferase(Phosphotransferase) domain 1"/>
    <property type="match status" value="1"/>
</dbReference>